<feature type="non-terminal residue" evidence="2">
    <location>
        <position position="145"/>
    </location>
</feature>
<evidence type="ECO:0000256" key="1">
    <source>
        <dbReference type="SAM" id="SignalP"/>
    </source>
</evidence>
<keyword evidence="3" id="KW-1185">Reference proteome</keyword>
<dbReference type="Proteomes" id="UP000271889">
    <property type="component" value="Unassembled WGS sequence"/>
</dbReference>
<feature type="chain" id="PRO_5018132436" evidence="1">
    <location>
        <begin position="18"/>
        <end position="145"/>
    </location>
</feature>
<proteinExistence type="predicted"/>
<dbReference type="EMBL" id="UYRV01115454">
    <property type="protein sequence ID" value="VDN29500.1"/>
    <property type="molecule type" value="Genomic_DNA"/>
</dbReference>
<dbReference type="AlphaFoldDB" id="A0A3P7MRW4"/>
<evidence type="ECO:0000313" key="2">
    <source>
        <dbReference type="EMBL" id="VDN29500.1"/>
    </source>
</evidence>
<name>A0A3P7MRW4_CYLGO</name>
<feature type="signal peptide" evidence="1">
    <location>
        <begin position="1"/>
        <end position="17"/>
    </location>
</feature>
<accession>A0A3P7MRW4</accession>
<protein>
    <submittedName>
        <fullName evidence="2">Uncharacterized protein</fullName>
    </submittedName>
</protein>
<evidence type="ECO:0000313" key="3">
    <source>
        <dbReference type="Proteomes" id="UP000271889"/>
    </source>
</evidence>
<gene>
    <name evidence="2" type="ORF">CGOC_LOCUS11273</name>
</gene>
<organism evidence="2 3">
    <name type="scientific">Cylicostephanus goldi</name>
    <name type="common">Nematode worm</name>
    <dbReference type="NCBI Taxonomy" id="71465"/>
    <lineage>
        <taxon>Eukaryota</taxon>
        <taxon>Metazoa</taxon>
        <taxon>Ecdysozoa</taxon>
        <taxon>Nematoda</taxon>
        <taxon>Chromadorea</taxon>
        <taxon>Rhabditida</taxon>
        <taxon>Rhabditina</taxon>
        <taxon>Rhabditomorpha</taxon>
        <taxon>Strongyloidea</taxon>
        <taxon>Strongylidae</taxon>
        <taxon>Cylicostephanus</taxon>
    </lineage>
</organism>
<sequence length="145" mass="16750">MKPSLLTIFFLTGSVHSRLPWDVFNLFFGNNEDDKENSIIFDDENRKASNRKLENSVDIINKESNDIPGGADSYQQKQGEVDNRIGDLDPVKGNKDEERYRKLLKKFDDYAKNLSGLAKGPQYWDILDNNLPNVVEYVEDDGFEW</sequence>
<keyword evidence="1" id="KW-0732">Signal</keyword>
<reference evidence="2 3" key="1">
    <citation type="submission" date="2018-11" db="EMBL/GenBank/DDBJ databases">
        <authorList>
            <consortium name="Pathogen Informatics"/>
        </authorList>
    </citation>
    <scope>NUCLEOTIDE SEQUENCE [LARGE SCALE GENOMIC DNA]</scope>
</reference>